<dbReference type="KEGG" id="nga:Ngar_c03280"/>
<gene>
    <name evidence="1" type="ordered locus">Ngar_c03280</name>
    <name evidence="2" type="ordered locus">Ngar_c03570</name>
</gene>
<dbReference type="InParanoid" id="K0I7P6"/>
<organism evidence="1 3">
    <name type="scientific">Nitrososphaera gargensis (strain Ga9.2)</name>
    <dbReference type="NCBI Taxonomy" id="1237085"/>
    <lineage>
        <taxon>Archaea</taxon>
        <taxon>Nitrososphaerota</taxon>
        <taxon>Nitrososphaeria</taxon>
        <taxon>Nitrososphaerales</taxon>
        <taxon>Nitrososphaeraceae</taxon>
        <taxon>Nitrososphaera</taxon>
    </lineage>
</organism>
<keyword evidence="3" id="KW-1185">Reference proteome</keyword>
<protein>
    <submittedName>
        <fullName evidence="1">Uncharacterized protein</fullName>
    </submittedName>
</protein>
<dbReference type="Proteomes" id="UP000008037">
    <property type="component" value="Chromosome"/>
</dbReference>
<accession>K0I7P6</accession>
<dbReference type="STRING" id="1237085.Ngar_c03280"/>
<dbReference type="GeneID" id="13796533"/>
<sequence>MTTLIGFCHICGKKLKGENKQGLMISRGKHYINVHGLNISIVENGHIQVIYIVPARTLTF</sequence>
<evidence type="ECO:0000313" key="1">
    <source>
        <dbReference type="EMBL" id="AFU57276.1"/>
    </source>
</evidence>
<dbReference type="HOGENOM" id="CLU_2930303_0_0_2"/>
<evidence type="ECO:0000313" key="3">
    <source>
        <dbReference type="Proteomes" id="UP000008037"/>
    </source>
</evidence>
<dbReference type="BioCyc" id="CNIT1237085:G1324-328-MONOMER"/>
<dbReference type="EMBL" id="CP002408">
    <property type="protein sequence ID" value="AFU57305.1"/>
    <property type="molecule type" value="Genomic_DNA"/>
</dbReference>
<dbReference type="AlphaFoldDB" id="K0I7P6"/>
<dbReference type="EMBL" id="CP002408">
    <property type="protein sequence ID" value="AFU57276.1"/>
    <property type="molecule type" value="Genomic_DNA"/>
</dbReference>
<reference evidence="1 3" key="1">
    <citation type="journal article" date="2012" name="Environ. Microbiol.">
        <title>The genome of the ammonia-oxidizing Candidatus Nitrososphaera gargensis: insights into metabolic versatility and environmental adaptations.</title>
        <authorList>
            <person name="Spang A."/>
            <person name="Poehlein A."/>
            <person name="Offre P."/>
            <person name="Zumbragel S."/>
            <person name="Haider S."/>
            <person name="Rychlik N."/>
            <person name="Nowka B."/>
            <person name="Schmeisser C."/>
            <person name="Lebedeva E.V."/>
            <person name="Rattei T."/>
            <person name="Bohm C."/>
            <person name="Schmid M."/>
            <person name="Galushko A."/>
            <person name="Hatzenpichler R."/>
            <person name="Weinmaier T."/>
            <person name="Daniel R."/>
            <person name="Schleper C."/>
            <person name="Spieck E."/>
            <person name="Streit W."/>
            <person name="Wagner M."/>
        </authorList>
    </citation>
    <scope>NUCLEOTIDE SEQUENCE [LARGE SCALE GENOMIC DNA]</scope>
    <source>
        <strain evidence="1">Enrichment culture Ga9.2</strain>
        <strain evidence="3">Ga9.2</strain>
    </source>
</reference>
<proteinExistence type="predicted"/>
<name>K0I7P6_NITGG</name>
<evidence type="ECO:0000313" key="2">
    <source>
        <dbReference type="EMBL" id="AFU57305.1"/>
    </source>
</evidence>
<dbReference type="RefSeq" id="WP_015017848.1">
    <property type="nucleotide sequence ID" value="NC_018719.1"/>
</dbReference>
<dbReference type="KEGG" id="nga:Ngar_c03570"/>